<feature type="chain" id="PRO_5042269545" description="Secreted protein" evidence="1">
    <location>
        <begin position="19"/>
        <end position="112"/>
    </location>
</feature>
<dbReference type="AlphaFoldDB" id="A0AAE0IDT7"/>
<evidence type="ECO:0000313" key="3">
    <source>
        <dbReference type="Proteomes" id="UP001286456"/>
    </source>
</evidence>
<evidence type="ECO:0000256" key="1">
    <source>
        <dbReference type="SAM" id="SignalP"/>
    </source>
</evidence>
<reference evidence="2" key="2">
    <citation type="submission" date="2023-06" db="EMBL/GenBank/DDBJ databases">
        <authorList>
            <consortium name="Lawrence Berkeley National Laboratory"/>
            <person name="Haridas S."/>
            <person name="Hensen N."/>
            <person name="Bonometti L."/>
            <person name="Westerberg I."/>
            <person name="Brannstrom I.O."/>
            <person name="Guillou S."/>
            <person name="Cros-Aarteil S."/>
            <person name="Calhoun S."/>
            <person name="Kuo A."/>
            <person name="Mondo S."/>
            <person name="Pangilinan J."/>
            <person name="Riley R."/>
            <person name="Labutti K."/>
            <person name="Andreopoulos B."/>
            <person name="Lipzen A."/>
            <person name="Chen C."/>
            <person name="Yanf M."/>
            <person name="Daum C."/>
            <person name="Ng V."/>
            <person name="Clum A."/>
            <person name="Steindorff A."/>
            <person name="Ohm R."/>
            <person name="Martin F."/>
            <person name="Silar P."/>
            <person name="Natvig D."/>
            <person name="Lalanne C."/>
            <person name="Gautier V."/>
            <person name="Ament-Velasquez S.L."/>
            <person name="Kruys A."/>
            <person name="Hutchinson M.I."/>
            <person name="Powell A.J."/>
            <person name="Barry K."/>
            <person name="Miller A.N."/>
            <person name="Grigoriev I.V."/>
            <person name="Debuchy R."/>
            <person name="Gladieux P."/>
            <person name="Thoren M.H."/>
            <person name="Johannesson H."/>
        </authorList>
    </citation>
    <scope>NUCLEOTIDE SEQUENCE</scope>
    <source>
        <strain evidence="2">SMH4131-1</strain>
    </source>
</reference>
<gene>
    <name evidence="2" type="ORF">B0T19DRAFT_485681</name>
</gene>
<accession>A0AAE0IDT7</accession>
<proteinExistence type="predicted"/>
<sequence length="112" mass="12128">MAFPVAVLLLVWNSRLLAWFHGVWVKSIPVKQSHLTSLCPKKALDSQSHVGGAGRPDGIEELELAEARKAKLRGAGSFFWLAGASRIVVGVLKERGRQAGSSRKRRAPGSDV</sequence>
<organism evidence="2 3">
    <name type="scientific">Cercophora scortea</name>
    <dbReference type="NCBI Taxonomy" id="314031"/>
    <lineage>
        <taxon>Eukaryota</taxon>
        <taxon>Fungi</taxon>
        <taxon>Dikarya</taxon>
        <taxon>Ascomycota</taxon>
        <taxon>Pezizomycotina</taxon>
        <taxon>Sordariomycetes</taxon>
        <taxon>Sordariomycetidae</taxon>
        <taxon>Sordariales</taxon>
        <taxon>Lasiosphaeriaceae</taxon>
        <taxon>Cercophora</taxon>
    </lineage>
</organism>
<dbReference type="Proteomes" id="UP001286456">
    <property type="component" value="Unassembled WGS sequence"/>
</dbReference>
<protein>
    <recommendedName>
        <fullName evidence="4">Secreted protein</fullName>
    </recommendedName>
</protein>
<evidence type="ECO:0000313" key="2">
    <source>
        <dbReference type="EMBL" id="KAK3323274.1"/>
    </source>
</evidence>
<keyword evidence="1" id="KW-0732">Signal</keyword>
<comment type="caution">
    <text evidence="2">The sequence shown here is derived from an EMBL/GenBank/DDBJ whole genome shotgun (WGS) entry which is preliminary data.</text>
</comment>
<dbReference type="EMBL" id="JAUEPO010000004">
    <property type="protein sequence ID" value="KAK3323274.1"/>
    <property type="molecule type" value="Genomic_DNA"/>
</dbReference>
<evidence type="ECO:0008006" key="4">
    <source>
        <dbReference type="Google" id="ProtNLM"/>
    </source>
</evidence>
<keyword evidence="3" id="KW-1185">Reference proteome</keyword>
<feature type="signal peptide" evidence="1">
    <location>
        <begin position="1"/>
        <end position="18"/>
    </location>
</feature>
<name>A0AAE0IDT7_9PEZI</name>
<reference evidence="2" key="1">
    <citation type="journal article" date="2023" name="Mol. Phylogenet. Evol.">
        <title>Genome-scale phylogeny and comparative genomics of the fungal order Sordariales.</title>
        <authorList>
            <person name="Hensen N."/>
            <person name="Bonometti L."/>
            <person name="Westerberg I."/>
            <person name="Brannstrom I.O."/>
            <person name="Guillou S."/>
            <person name="Cros-Aarteil S."/>
            <person name="Calhoun S."/>
            <person name="Haridas S."/>
            <person name="Kuo A."/>
            <person name="Mondo S."/>
            <person name="Pangilinan J."/>
            <person name="Riley R."/>
            <person name="LaButti K."/>
            <person name="Andreopoulos B."/>
            <person name="Lipzen A."/>
            <person name="Chen C."/>
            <person name="Yan M."/>
            <person name="Daum C."/>
            <person name="Ng V."/>
            <person name="Clum A."/>
            <person name="Steindorff A."/>
            <person name="Ohm R.A."/>
            <person name="Martin F."/>
            <person name="Silar P."/>
            <person name="Natvig D.O."/>
            <person name="Lalanne C."/>
            <person name="Gautier V."/>
            <person name="Ament-Velasquez S.L."/>
            <person name="Kruys A."/>
            <person name="Hutchinson M.I."/>
            <person name="Powell A.J."/>
            <person name="Barry K."/>
            <person name="Miller A.N."/>
            <person name="Grigoriev I.V."/>
            <person name="Debuchy R."/>
            <person name="Gladieux P."/>
            <person name="Hiltunen Thoren M."/>
            <person name="Johannesson H."/>
        </authorList>
    </citation>
    <scope>NUCLEOTIDE SEQUENCE</scope>
    <source>
        <strain evidence="2">SMH4131-1</strain>
    </source>
</reference>